<protein>
    <submittedName>
        <fullName evidence="4">DUF2846 domain-containing protein</fullName>
    </submittedName>
</protein>
<dbReference type="EMBL" id="BJLJ01000012">
    <property type="protein sequence ID" value="GEA68675.1"/>
    <property type="molecule type" value="Genomic_DNA"/>
</dbReference>
<feature type="chain" id="PRO_5044398273" evidence="1">
    <location>
        <begin position="25"/>
        <end position="160"/>
    </location>
</feature>
<dbReference type="InterPro" id="IPR022548">
    <property type="entry name" value="DUF2846"/>
</dbReference>
<gene>
    <name evidence="4" type="ORF">EA752_17560</name>
    <name evidence="3" type="ORF">PA3_28330</name>
</gene>
<feature type="domain" description="DUF2846" evidence="2">
    <location>
        <begin position="40"/>
        <end position="126"/>
    </location>
</feature>
<evidence type="ECO:0000313" key="5">
    <source>
        <dbReference type="Proteomes" id="UP000271320"/>
    </source>
</evidence>
<feature type="signal peptide" evidence="1">
    <location>
        <begin position="1"/>
        <end position="24"/>
    </location>
</feature>
<reference evidence="3 6" key="2">
    <citation type="submission" date="2019-06" db="EMBL/GenBank/DDBJ databases">
        <title>Whole genome shotgun sequence of Acinetobacter pittii NBRC 110514.</title>
        <authorList>
            <person name="Hosoyama A."/>
            <person name="Uohara A."/>
            <person name="Ohji S."/>
            <person name="Ichikawa N."/>
        </authorList>
    </citation>
    <scope>NUCLEOTIDE SEQUENCE [LARGE SCALE GENOMIC DNA]</scope>
    <source>
        <strain evidence="3 6">NBRC 110514</strain>
    </source>
</reference>
<dbReference type="InterPro" id="IPR016596">
    <property type="entry name" value="UCP012335"/>
</dbReference>
<reference evidence="4 5" key="1">
    <citation type="submission" date="2018-10" db="EMBL/GenBank/DDBJ databases">
        <title>GWAS and RNA-Seq identify cryptic mechanisms of antimicrobial resistance in Acinetobacter baumannii.</title>
        <authorList>
            <person name="Sahl J.W."/>
        </authorList>
    </citation>
    <scope>NUCLEOTIDE SEQUENCE [LARGE SCALE GENOMIC DNA]</scope>
    <source>
        <strain evidence="4 5">TG41884</strain>
    </source>
</reference>
<organism evidence="3 6">
    <name type="scientific">Acinetobacter pittii</name>
    <name type="common">Acinetobacter genomosp. 3</name>
    <dbReference type="NCBI Taxonomy" id="48296"/>
    <lineage>
        <taxon>Bacteria</taxon>
        <taxon>Pseudomonadati</taxon>
        <taxon>Pseudomonadota</taxon>
        <taxon>Gammaproteobacteria</taxon>
        <taxon>Moraxellales</taxon>
        <taxon>Moraxellaceae</taxon>
        <taxon>Acinetobacter</taxon>
        <taxon>Acinetobacter calcoaceticus/baumannii complex</taxon>
    </lineage>
</organism>
<dbReference type="EMBL" id="RFEW01000019">
    <property type="protein sequence ID" value="RSO55561.1"/>
    <property type="molecule type" value="Genomic_DNA"/>
</dbReference>
<accession>A0A429JXK5</accession>
<evidence type="ECO:0000259" key="2">
    <source>
        <dbReference type="Pfam" id="PF11008"/>
    </source>
</evidence>
<sequence length="160" mass="17522">MKFKYWLPLLVSIAFVGCASVPQANPQLAQQAKQLTTPTNGNAVIYVYRSNNVVGSALKKDVWVDGECLGETARGIFFYKEVSGNQEHIVSTESEFSPNHLKFKTEAGKNYFVQQYIKPGVFVGGANLKLVDDTQGQKAISEYHLAEAGKCSKATIALTN</sequence>
<dbReference type="Proteomes" id="UP000317717">
    <property type="component" value="Unassembled WGS sequence"/>
</dbReference>
<dbReference type="RefSeq" id="WP_017387376.1">
    <property type="nucleotide sequence ID" value="NZ_BBTQ01000030.1"/>
</dbReference>
<dbReference type="AlphaFoldDB" id="A0A429JXK5"/>
<dbReference type="Pfam" id="PF11008">
    <property type="entry name" value="DUF2846"/>
    <property type="match status" value="1"/>
</dbReference>
<evidence type="ECO:0000313" key="3">
    <source>
        <dbReference type="EMBL" id="GEA68675.1"/>
    </source>
</evidence>
<evidence type="ECO:0000313" key="6">
    <source>
        <dbReference type="Proteomes" id="UP000317717"/>
    </source>
</evidence>
<dbReference type="PROSITE" id="PS51257">
    <property type="entry name" value="PROKAR_LIPOPROTEIN"/>
    <property type="match status" value="1"/>
</dbReference>
<name>A0A429JXK5_ACIPI</name>
<dbReference type="PIRSF" id="PIRSF012335">
    <property type="entry name" value="UCP012335"/>
    <property type="match status" value="1"/>
</dbReference>
<comment type="caution">
    <text evidence="3">The sequence shown here is derived from an EMBL/GenBank/DDBJ whole genome shotgun (WGS) entry which is preliminary data.</text>
</comment>
<evidence type="ECO:0000313" key="4">
    <source>
        <dbReference type="EMBL" id="RSO55561.1"/>
    </source>
</evidence>
<evidence type="ECO:0000256" key="1">
    <source>
        <dbReference type="SAM" id="SignalP"/>
    </source>
</evidence>
<keyword evidence="1" id="KW-0732">Signal</keyword>
<dbReference type="Proteomes" id="UP000271320">
    <property type="component" value="Unassembled WGS sequence"/>
</dbReference>
<proteinExistence type="predicted"/>